<keyword evidence="2" id="KW-0808">Transferase</keyword>
<organism evidence="6 7">
    <name type="scientific">Neoroseomonas alkaliterrae</name>
    <dbReference type="NCBI Taxonomy" id="1452450"/>
    <lineage>
        <taxon>Bacteria</taxon>
        <taxon>Pseudomonadati</taxon>
        <taxon>Pseudomonadota</taxon>
        <taxon>Alphaproteobacteria</taxon>
        <taxon>Acetobacterales</taxon>
        <taxon>Acetobacteraceae</taxon>
        <taxon>Neoroseomonas</taxon>
    </lineage>
</organism>
<evidence type="ECO:0000256" key="1">
    <source>
        <dbReference type="ARBA" id="ARBA00012928"/>
    </source>
</evidence>
<feature type="binding site" evidence="4">
    <location>
        <position position="131"/>
    </location>
    <ligand>
        <name>Zn(2+)</name>
        <dbReference type="ChEBI" id="CHEBI:29105"/>
    </ligand>
</feature>
<dbReference type="PANTHER" id="PTHR11085:SF4">
    <property type="entry name" value="NAD-DEPENDENT PROTEIN DEACYLASE"/>
    <property type="match status" value="1"/>
</dbReference>
<proteinExistence type="predicted"/>
<dbReference type="EC" id="2.3.1.286" evidence="1"/>
<evidence type="ECO:0000259" key="5">
    <source>
        <dbReference type="PROSITE" id="PS50305"/>
    </source>
</evidence>
<dbReference type="InterPro" id="IPR026591">
    <property type="entry name" value="Sirtuin_cat_small_dom_sf"/>
</dbReference>
<feature type="binding site" evidence="4">
    <location>
        <position position="134"/>
    </location>
    <ligand>
        <name>Zn(2+)</name>
        <dbReference type="ChEBI" id="CHEBI:29105"/>
    </ligand>
</feature>
<evidence type="ECO:0000313" key="7">
    <source>
        <dbReference type="Proteomes" id="UP000562254"/>
    </source>
</evidence>
<dbReference type="InterPro" id="IPR029035">
    <property type="entry name" value="DHS-like_NAD/FAD-binding_dom"/>
</dbReference>
<dbReference type="GO" id="GO:0017136">
    <property type="term" value="F:histone deacetylase activity, NAD-dependent"/>
    <property type="evidence" value="ECO:0007669"/>
    <property type="project" value="TreeGrafter"/>
</dbReference>
<dbReference type="GO" id="GO:0070403">
    <property type="term" value="F:NAD+ binding"/>
    <property type="evidence" value="ECO:0007669"/>
    <property type="project" value="InterPro"/>
</dbReference>
<evidence type="ECO:0000313" key="6">
    <source>
        <dbReference type="EMBL" id="MBB5688901.1"/>
    </source>
</evidence>
<dbReference type="PANTHER" id="PTHR11085">
    <property type="entry name" value="NAD-DEPENDENT PROTEIN DEACYLASE SIRTUIN-5, MITOCHONDRIAL-RELATED"/>
    <property type="match status" value="1"/>
</dbReference>
<accession>A0A840XYM4</accession>
<comment type="caution">
    <text evidence="6">The sequence shown here is derived from an EMBL/GenBank/DDBJ whole genome shotgun (WGS) entry which is preliminary data.</text>
</comment>
<keyword evidence="4" id="KW-0479">Metal-binding</keyword>
<dbReference type="SUPFAM" id="SSF52467">
    <property type="entry name" value="DHS-like NAD/FAD-binding domain"/>
    <property type="match status" value="1"/>
</dbReference>
<evidence type="ECO:0000256" key="3">
    <source>
        <dbReference type="ARBA" id="ARBA00023027"/>
    </source>
</evidence>
<keyword evidence="6" id="KW-0378">Hydrolase</keyword>
<dbReference type="InterPro" id="IPR050134">
    <property type="entry name" value="NAD-dep_sirtuin_deacylases"/>
</dbReference>
<keyword evidence="4" id="KW-0862">Zinc</keyword>
<dbReference type="InterPro" id="IPR026590">
    <property type="entry name" value="Ssirtuin_cat_dom"/>
</dbReference>
<feature type="active site" description="Proton acceptor" evidence="4">
    <location>
        <position position="123"/>
    </location>
</feature>
<dbReference type="Pfam" id="PF02146">
    <property type="entry name" value="SIR2"/>
    <property type="match status" value="1"/>
</dbReference>
<name>A0A840XYM4_9PROT</name>
<dbReference type="AlphaFoldDB" id="A0A840XYM4"/>
<dbReference type="GO" id="GO:0046872">
    <property type="term" value="F:metal ion binding"/>
    <property type="evidence" value="ECO:0007669"/>
    <property type="project" value="UniProtKB-KW"/>
</dbReference>
<dbReference type="EMBL" id="JACIJE010000002">
    <property type="protein sequence ID" value="MBB5688901.1"/>
    <property type="molecule type" value="Genomic_DNA"/>
</dbReference>
<keyword evidence="7" id="KW-1185">Reference proteome</keyword>
<keyword evidence="3" id="KW-0520">NAD</keyword>
<dbReference type="Gene3D" id="3.40.50.1220">
    <property type="entry name" value="TPP-binding domain"/>
    <property type="match status" value="1"/>
</dbReference>
<dbReference type="CDD" id="cd01407">
    <property type="entry name" value="SIR2-fam"/>
    <property type="match status" value="1"/>
</dbReference>
<evidence type="ECO:0000256" key="4">
    <source>
        <dbReference type="PROSITE-ProRule" id="PRU00236"/>
    </source>
</evidence>
<dbReference type="Proteomes" id="UP000562254">
    <property type="component" value="Unassembled WGS sequence"/>
</dbReference>
<protein>
    <recommendedName>
        <fullName evidence="1">protein acetyllysine N-acetyltransferase</fullName>
        <ecNumber evidence="1">2.3.1.286</ecNumber>
    </recommendedName>
</protein>
<dbReference type="Gene3D" id="3.30.1600.10">
    <property type="entry name" value="SIR2/SIRT2 'Small Domain"/>
    <property type="match status" value="1"/>
</dbReference>
<feature type="binding site" evidence="4">
    <location>
        <position position="159"/>
    </location>
    <ligand>
        <name>Zn(2+)</name>
        <dbReference type="ChEBI" id="CHEBI:29105"/>
    </ligand>
</feature>
<gene>
    <name evidence="6" type="ORF">FHS88_001017</name>
</gene>
<dbReference type="PROSITE" id="PS50305">
    <property type="entry name" value="SIRTUIN"/>
    <property type="match status" value="1"/>
</dbReference>
<dbReference type="RefSeq" id="WP_221244330.1">
    <property type="nucleotide sequence ID" value="NZ_JACIJE010000002.1"/>
</dbReference>
<feature type="domain" description="Deacetylase sirtuin-type" evidence="5">
    <location>
        <begin position="1"/>
        <end position="251"/>
    </location>
</feature>
<feature type="binding site" evidence="4">
    <location>
        <position position="156"/>
    </location>
    <ligand>
        <name>Zn(2+)</name>
        <dbReference type="ChEBI" id="CHEBI:29105"/>
    </ligand>
</feature>
<sequence length="251" mass="26997">MDAARDTAALREMLHAARRVVVFTGAGISTESGIPDFRGPNGTWAQMRPILFQDFLASPEARREAWRRRFESDPVMRAAQPNRGHRAVALLVRQGKASSVITQNIDGLHQASGIPEDRVIELHGNSTYAHCLDCGARHEIAALHEAFLREGDVPDCAACGGLVKTATISFGQAMPEEAMARAQQETLAADLFLVLGSSLVVYPAAGFPEIAKRNGARLVIVNRQDTPLDDIADLVIRHGIGEVMGGAVGVN</sequence>
<evidence type="ECO:0000256" key="2">
    <source>
        <dbReference type="ARBA" id="ARBA00022679"/>
    </source>
</evidence>
<dbReference type="InterPro" id="IPR003000">
    <property type="entry name" value="Sirtuin"/>
</dbReference>
<reference evidence="6 7" key="1">
    <citation type="submission" date="2020-08" db="EMBL/GenBank/DDBJ databases">
        <title>Genomic Encyclopedia of Type Strains, Phase IV (KMG-IV): sequencing the most valuable type-strain genomes for metagenomic binning, comparative biology and taxonomic classification.</title>
        <authorList>
            <person name="Goeker M."/>
        </authorList>
    </citation>
    <scope>NUCLEOTIDE SEQUENCE [LARGE SCALE GENOMIC DNA]</scope>
    <source>
        <strain evidence="6 7">DSM 25895</strain>
    </source>
</reference>
<dbReference type="GO" id="GO:0016787">
    <property type="term" value="F:hydrolase activity"/>
    <property type="evidence" value="ECO:0007669"/>
    <property type="project" value="UniProtKB-KW"/>
</dbReference>